<evidence type="ECO:0000313" key="1">
    <source>
        <dbReference type="EMBL" id="KAK7690727.1"/>
    </source>
</evidence>
<sequence length="382" mass="43067">MNNWTWMNYENHLESIMSQLVPVDTNLGPLLPIELCERVIDWIANDWDGLTLCACSLTCQAWLPRSRHRLYERIELKTWNILSRPAEAITYLPTRLQRLTATLRAHRILSGYVRRLTIDPSYPSMESFPDHQERDGISALCISLFFPRPLKNLRELHLGWMSLALTHAQFFRALALHKTVTTLSIVRISFAMGSQLARLIHCFPALVNLRVEGIDITFDDHNTLSPLPKSQHKIPPLSTLRFSGDSRHFESLLTLAIPKSIETVHSMYIECFGSAAVSMAVARCGASLIDLDLIIESHNTITSSFDTLDFRTNTNLEHLSLKGSHGITIAKLSSLYTILSTISSAALQRLSIELNFTEDDPKVSSTEVNSRKCLPTSDVHCS</sequence>
<dbReference type="Gene3D" id="3.80.10.10">
    <property type="entry name" value="Ribonuclease Inhibitor"/>
    <property type="match status" value="1"/>
</dbReference>
<gene>
    <name evidence="1" type="ORF">QCA50_005826</name>
</gene>
<protein>
    <recommendedName>
        <fullName evidence="3">F-box domain-containing protein</fullName>
    </recommendedName>
</protein>
<keyword evidence="2" id="KW-1185">Reference proteome</keyword>
<proteinExistence type="predicted"/>
<comment type="caution">
    <text evidence="1">The sequence shown here is derived from an EMBL/GenBank/DDBJ whole genome shotgun (WGS) entry which is preliminary data.</text>
</comment>
<evidence type="ECO:0008006" key="3">
    <source>
        <dbReference type="Google" id="ProtNLM"/>
    </source>
</evidence>
<name>A0AAW0GE43_9APHY</name>
<accession>A0AAW0GE43</accession>
<dbReference type="EMBL" id="JASBNA010000006">
    <property type="protein sequence ID" value="KAK7690727.1"/>
    <property type="molecule type" value="Genomic_DNA"/>
</dbReference>
<dbReference type="Proteomes" id="UP001385951">
    <property type="component" value="Unassembled WGS sequence"/>
</dbReference>
<reference evidence="1 2" key="1">
    <citation type="submission" date="2022-09" db="EMBL/GenBank/DDBJ databases">
        <authorList>
            <person name="Palmer J.M."/>
        </authorList>
    </citation>
    <scope>NUCLEOTIDE SEQUENCE [LARGE SCALE GENOMIC DNA]</scope>
    <source>
        <strain evidence="1 2">DSM 7382</strain>
    </source>
</reference>
<dbReference type="AlphaFoldDB" id="A0AAW0GE43"/>
<organism evidence="1 2">
    <name type="scientific">Cerrena zonata</name>
    <dbReference type="NCBI Taxonomy" id="2478898"/>
    <lineage>
        <taxon>Eukaryota</taxon>
        <taxon>Fungi</taxon>
        <taxon>Dikarya</taxon>
        <taxon>Basidiomycota</taxon>
        <taxon>Agaricomycotina</taxon>
        <taxon>Agaricomycetes</taxon>
        <taxon>Polyporales</taxon>
        <taxon>Cerrenaceae</taxon>
        <taxon>Cerrena</taxon>
    </lineage>
</organism>
<dbReference type="InterPro" id="IPR032675">
    <property type="entry name" value="LRR_dom_sf"/>
</dbReference>
<dbReference type="SUPFAM" id="SSF52047">
    <property type="entry name" value="RNI-like"/>
    <property type="match status" value="1"/>
</dbReference>
<evidence type="ECO:0000313" key="2">
    <source>
        <dbReference type="Proteomes" id="UP001385951"/>
    </source>
</evidence>